<reference evidence="13 14" key="1">
    <citation type="submission" date="2020-08" db="EMBL/GenBank/DDBJ databases">
        <title>Genome sequencing of Purple Non-Sulfur Bacteria from various extreme environments.</title>
        <authorList>
            <person name="Mayer M."/>
        </authorList>
    </citation>
    <scope>NUCLEOTIDE SEQUENCE [LARGE SCALE GENOMIC DNA]</scope>
    <source>
        <strain evidence="13 14">2761</strain>
    </source>
</reference>
<gene>
    <name evidence="11" type="primary">nadD</name>
    <name evidence="13" type="ORF">GGD90_000998</name>
</gene>
<keyword evidence="5 11" id="KW-0808">Transferase</keyword>
<keyword evidence="6 11" id="KW-0548">Nucleotidyltransferase</keyword>
<organism evidence="13 14">
    <name type="scientific">Rhodocyclus tenuis</name>
    <name type="common">Rhodospirillum tenue</name>
    <dbReference type="NCBI Taxonomy" id="1066"/>
    <lineage>
        <taxon>Bacteria</taxon>
        <taxon>Pseudomonadati</taxon>
        <taxon>Pseudomonadota</taxon>
        <taxon>Betaproteobacteria</taxon>
        <taxon>Rhodocyclales</taxon>
        <taxon>Rhodocyclaceae</taxon>
        <taxon>Rhodocyclus</taxon>
    </lineage>
</organism>
<evidence type="ECO:0000256" key="8">
    <source>
        <dbReference type="ARBA" id="ARBA00022840"/>
    </source>
</evidence>
<dbReference type="PANTHER" id="PTHR39321:SF3">
    <property type="entry name" value="PHOSPHOPANTETHEINE ADENYLYLTRANSFERASE"/>
    <property type="match status" value="1"/>
</dbReference>
<evidence type="ECO:0000313" key="14">
    <source>
        <dbReference type="Proteomes" id="UP000587070"/>
    </source>
</evidence>
<dbReference type="CDD" id="cd02165">
    <property type="entry name" value="NMNAT"/>
    <property type="match status" value="1"/>
</dbReference>
<keyword evidence="7 11" id="KW-0547">Nucleotide-binding</keyword>
<evidence type="ECO:0000256" key="7">
    <source>
        <dbReference type="ARBA" id="ARBA00022741"/>
    </source>
</evidence>
<dbReference type="HAMAP" id="MF_00244">
    <property type="entry name" value="NaMN_adenylyltr"/>
    <property type="match status" value="1"/>
</dbReference>
<keyword evidence="14" id="KW-1185">Reference proteome</keyword>
<accession>A0A840G5L0</accession>
<dbReference type="AlphaFoldDB" id="A0A840G5L0"/>
<keyword evidence="9 11" id="KW-0520">NAD</keyword>
<evidence type="ECO:0000256" key="1">
    <source>
        <dbReference type="ARBA" id="ARBA00002324"/>
    </source>
</evidence>
<dbReference type="PANTHER" id="PTHR39321">
    <property type="entry name" value="NICOTINATE-NUCLEOTIDE ADENYLYLTRANSFERASE-RELATED"/>
    <property type="match status" value="1"/>
</dbReference>
<sequence length="228" mass="24459">MNKAATGPLGGAPLGIFGGTFDPVHLGHLRLAEEACDCLALAGVRWIPAGQPAHRETPSVGAASRLAMVQLAIAGNARFSLDSAEVSSAQPSYTVPTLARLRGEDECGRERPLVLLLGADAFAGLPGWHEWQRLLTLAHIAVAHRPGFPIDARTLPPALAEVFRERYRTSPEALGESPAGSIVSFAMTALDISATQIRKLLSNNGSARYLLPDAVIEHIRHEHLYRRN</sequence>
<evidence type="ECO:0000256" key="6">
    <source>
        <dbReference type="ARBA" id="ARBA00022695"/>
    </source>
</evidence>
<comment type="catalytic activity">
    <reaction evidence="10 11">
        <text>nicotinate beta-D-ribonucleotide + ATP + H(+) = deamido-NAD(+) + diphosphate</text>
        <dbReference type="Rhea" id="RHEA:22860"/>
        <dbReference type="ChEBI" id="CHEBI:15378"/>
        <dbReference type="ChEBI" id="CHEBI:30616"/>
        <dbReference type="ChEBI" id="CHEBI:33019"/>
        <dbReference type="ChEBI" id="CHEBI:57502"/>
        <dbReference type="ChEBI" id="CHEBI:58437"/>
        <dbReference type="EC" id="2.7.7.18"/>
    </reaction>
</comment>
<dbReference type="GO" id="GO:0009435">
    <property type="term" value="P:NAD+ biosynthetic process"/>
    <property type="evidence" value="ECO:0007669"/>
    <property type="project" value="UniProtKB-UniRule"/>
</dbReference>
<evidence type="ECO:0000256" key="9">
    <source>
        <dbReference type="ARBA" id="ARBA00023027"/>
    </source>
</evidence>
<dbReference type="GO" id="GO:0005524">
    <property type="term" value="F:ATP binding"/>
    <property type="evidence" value="ECO:0007669"/>
    <property type="project" value="UniProtKB-KW"/>
</dbReference>
<dbReference type="Pfam" id="PF01467">
    <property type="entry name" value="CTP_transf_like"/>
    <property type="match status" value="1"/>
</dbReference>
<evidence type="ECO:0000259" key="12">
    <source>
        <dbReference type="Pfam" id="PF01467"/>
    </source>
</evidence>
<evidence type="ECO:0000256" key="11">
    <source>
        <dbReference type="HAMAP-Rule" id="MF_00244"/>
    </source>
</evidence>
<dbReference type="EMBL" id="JACIGE010000002">
    <property type="protein sequence ID" value="MBB4246641.1"/>
    <property type="molecule type" value="Genomic_DNA"/>
</dbReference>
<keyword evidence="8 11" id="KW-0067">ATP-binding</keyword>
<evidence type="ECO:0000256" key="10">
    <source>
        <dbReference type="ARBA" id="ARBA00048721"/>
    </source>
</evidence>
<dbReference type="NCBIfam" id="TIGR00482">
    <property type="entry name" value="nicotinate (nicotinamide) nucleotide adenylyltransferase"/>
    <property type="match status" value="1"/>
</dbReference>
<name>A0A840G5L0_RHOTE</name>
<evidence type="ECO:0000256" key="2">
    <source>
        <dbReference type="ARBA" id="ARBA00005019"/>
    </source>
</evidence>
<comment type="function">
    <text evidence="1 11">Catalyzes the reversible adenylation of nicotinate mononucleotide (NaMN) to nicotinic acid adenine dinucleotide (NaAD).</text>
</comment>
<dbReference type="EC" id="2.7.7.18" evidence="11"/>
<comment type="pathway">
    <text evidence="2 11">Cofactor biosynthesis; NAD(+) biosynthesis; deamido-NAD(+) from nicotinate D-ribonucleotide: step 1/1.</text>
</comment>
<keyword evidence="4 11" id="KW-0662">Pyridine nucleotide biosynthesis</keyword>
<dbReference type="Gene3D" id="3.40.50.620">
    <property type="entry name" value="HUPs"/>
    <property type="match status" value="1"/>
</dbReference>
<dbReference type="SUPFAM" id="SSF52374">
    <property type="entry name" value="Nucleotidylyl transferase"/>
    <property type="match status" value="1"/>
</dbReference>
<dbReference type="InterPro" id="IPR004821">
    <property type="entry name" value="Cyt_trans-like"/>
</dbReference>
<dbReference type="Proteomes" id="UP000587070">
    <property type="component" value="Unassembled WGS sequence"/>
</dbReference>
<evidence type="ECO:0000256" key="5">
    <source>
        <dbReference type="ARBA" id="ARBA00022679"/>
    </source>
</evidence>
<dbReference type="OrthoDB" id="5295945at2"/>
<dbReference type="GO" id="GO:0004515">
    <property type="term" value="F:nicotinate-nucleotide adenylyltransferase activity"/>
    <property type="evidence" value="ECO:0007669"/>
    <property type="project" value="UniProtKB-UniRule"/>
</dbReference>
<dbReference type="NCBIfam" id="TIGR00125">
    <property type="entry name" value="cyt_tran_rel"/>
    <property type="match status" value="1"/>
</dbReference>
<comment type="caution">
    <text evidence="13">The sequence shown here is derived from an EMBL/GenBank/DDBJ whole genome shotgun (WGS) entry which is preliminary data.</text>
</comment>
<dbReference type="InterPro" id="IPR014729">
    <property type="entry name" value="Rossmann-like_a/b/a_fold"/>
</dbReference>
<dbReference type="RefSeq" id="WP_153114693.1">
    <property type="nucleotide sequence ID" value="NZ_JACIGE010000002.1"/>
</dbReference>
<dbReference type="NCBIfam" id="NF000839">
    <property type="entry name" value="PRK00071.1-1"/>
    <property type="match status" value="1"/>
</dbReference>
<evidence type="ECO:0000313" key="13">
    <source>
        <dbReference type="EMBL" id="MBB4246641.1"/>
    </source>
</evidence>
<feature type="domain" description="Cytidyltransferase-like" evidence="12">
    <location>
        <begin position="16"/>
        <end position="199"/>
    </location>
</feature>
<proteinExistence type="inferred from homology"/>
<comment type="similarity">
    <text evidence="3 11">Belongs to the NadD family.</text>
</comment>
<dbReference type="UniPathway" id="UPA00253">
    <property type="reaction ID" value="UER00332"/>
</dbReference>
<dbReference type="InterPro" id="IPR005248">
    <property type="entry name" value="NadD/NMNAT"/>
</dbReference>
<evidence type="ECO:0000256" key="4">
    <source>
        <dbReference type="ARBA" id="ARBA00022642"/>
    </source>
</evidence>
<evidence type="ECO:0000256" key="3">
    <source>
        <dbReference type="ARBA" id="ARBA00009014"/>
    </source>
</evidence>
<protein>
    <recommendedName>
        <fullName evidence="11">Probable nicotinate-nucleotide adenylyltransferase</fullName>
        <ecNumber evidence="11">2.7.7.18</ecNumber>
    </recommendedName>
    <alternativeName>
        <fullName evidence="11">Deamido-NAD(+) diphosphorylase</fullName>
    </alternativeName>
    <alternativeName>
        <fullName evidence="11">Deamido-NAD(+) pyrophosphorylase</fullName>
    </alternativeName>
    <alternativeName>
        <fullName evidence="11">Nicotinate mononucleotide adenylyltransferase</fullName>
        <shortName evidence="11">NaMN adenylyltransferase</shortName>
    </alternativeName>
</protein>